<dbReference type="RefSeq" id="WP_252850788.1">
    <property type="nucleotide sequence ID" value="NZ_JAMXLR010000006.1"/>
</dbReference>
<dbReference type="EMBL" id="JAMXLR010000006">
    <property type="protein sequence ID" value="MCO6042692.1"/>
    <property type="molecule type" value="Genomic_DNA"/>
</dbReference>
<protein>
    <submittedName>
        <fullName evidence="1">Uncharacterized protein</fullName>
    </submittedName>
</protein>
<organism evidence="1 2">
    <name type="scientific">Aeoliella straminimaris</name>
    <dbReference type="NCBI Taxonomy" id="2954799"/>
    <lineage>
        <taxon>Bacteria</taxon>
        <taxon>Pseudomonadati</taxon>
        <taxon>Planctomycetota</taxon>
        <taxon>Planctomycetia</taxon>
        <taxon>Pirellulales</taxon>
        <taxon>Lacipirellulaceae</taxon>
        <taxon>Aeoliella</taxon>
    </lineage>
</organism>
<dbReference type="Proteomes" id="UP001155241">
    <property type="component" value="Unassembled WGS sequence"/>
</dbReference>
<reference evidence="1" key="1">
    <citation type="submission" date="2022-06" db="EMBL/GenBank/DDBJ databases">
        <title>Aeoliella straminimaris, a novel planctomycete from sediments.</title>
        <authorList>
            <person name="Vitorino I.R."/>
            <person name="Lage O.M."/>
        </authorList>
    </citation>
    <scope>NUCLEOTIDE SEQUENCE</scope>
    <source>
        <strain evidence="1">ICT_H6.2</strain>
    </source>
</reference>
<name>A0A9X2F5N4_9BACT</name>
<gene>
    <name evidence="1" type="ORF">NG895_02120</name>
</gene>
<sequence>MTRSDDTTENRICYKVWLEIERHDELTDASETLDAPGGALAKFATYDEAYAFATAVTNAHATTSLRRCMQLSVAQGQAGAFPQDPRAAEWMRPYPIASVTKNDLLIRFSREEIDGLDYRDLEKLARRMADAYIQRSFWEDLESFVRELLEEHGKTCFAEED</sequence>
<keyword evidence="2" id="KW-1185">Reference proteome</keyword>
<evidence type="ECO:0000313" key="2">
    <source>
        <dbReference type="Proteomes" id="UP001155241"/>
    </source>
</evidence>
<comment type="caution">
    <text evidence="1">The sequence shown here is derived from an EMBL/GenBank/DDBJ whole genome shotgun (WGS) entry which is preliminary data.</text>
</comment>
<accession>A0A9X2F5N4</accession>
<proteinExistence type="predicted"/>
<dbReference type="AlphaFoldDB" id="A0A9X2F5N4"/>
<evidence type="ECO:0000313" key="1">
    <source>
        <dbReference type="EMBL" id="MCO6042692.1"/>
    </source>
</evidence>